<dbReference type="EMBL" id="MLQQ01000018">
    <property type="protein sequence ID" value="OIJ12971.1"/>
    <property type="molecule type" value="Genomic_DNA"/>
</dbReference>
<feature type="region of interest" description="Disordered" evidence="1">
    <location>
        <begin position="1"/>
        <end position="42"/>
    </location>
</feature>
<evidence type="ECO:0000256" key="1">
    <source>
        <dbReference type="SAM" id="MobiDB-lite"/>
    </source>
</evidence>
<gene>
    <name evidence="2" type="ORF">BKP35_10450</name>
</gene>
<dbReference type="AlphaFoldDB" id="A0A1S2LKJ4"/>
<dbReference type="RefSeq" id="WP_071313278.1">
    <property type="nucleotide sequence ID" value="NZ_MLQQ01000018.1"/>
</dbReference>
<dbReference type="Proteomes" id="UP000180098">
    <property type="component" value="Unassembled WGS sequence"/>
</dbReference>
<accession>A0A1S2LKJ4</accession>
<reference evidence="2 3" key="1">
    <citation type="submission" date="2016-10" db="EMBL/GenBank/DDBJ databases">
        <title>Draft genome sequences of four alkaliphilic bacteria belonging to the Anaerobacillus genus.</title>
        <authorList>
            <person name="Bassil N.M."/>
            <person name="Lloyd J.R."/>
        </authorList>
    </citation>
    <scope>NUCLEOTIDE SEQUENCE [LARGE SCALE GENOMIC DNA]</scope>
    <source>
        <strain evidence="2 3">DSM 15340</strain>
    </source>
</reference>
<proteinExistence type="predicted"/>
<organism evidence="2 3">
    <name type="scientific">Anaerobacillus arseniciselenatis</name>
    <dbReference type="NCBI Taxonomy" id="85682"/>
    <lineage>
        <taxon>Bacteria</taxon>
        <taxon>Bacillati</taxon>
        <taxon>Bacillota</taxon>
        <taxon>Bacilli</taxon>
        <taxon>Bacillales</taxon>
        <taxon>Bacillaceae</taxon>
        <taxon>Anaerobacillus</taxon>
    </lineage>
</organism>
<evidence type="ECO:0000313" key="3">
    <source>
        <dbReference type="Proteomes" id="UP000180098"/>
    </source>
</evidence>
<feature type="compositionally biased region" description="Basic and acidic residues" evidence="1">
    <location>
        <begin position="25"/>
        <end position="34"/>
    </location>
</feature>
<name>A0A1S2LKJ4_9BACI</name>
<keyword evidence="3" id="KW-1185">Reference proteome</keyword>
<protein>
    <submittedName>
        <fullName evidence="2">Uncharacterized protein</fullName>
    </submittedName>
</protein>
<feature type="compositionally biased region" description="Polar residues" evidence="1">
    <location>
        <begin position="1"/>
        <end position="16"/>
    </location>
</feature>
<comment type="caution">
    <text evidence="2">The sequence shown here is derived from an EMBL/GenBank/DDBJ whole genome shotgun (WGS) entry which is preliminary data.</text>
</comment>
<evidence type="ECO:0000313" key="2">
    <source>
        <dbReference type="EMBL" id="OIJ12971.1"/>
    </source>
</evidence>
<sequence>MDKINVQTNKNINEVITNEGGASMKDNKKKDSTESKNITEPPCTVIEVNKPNLENMAKSFTRLYHHVKSKQPELLDD</sequence>